<evidence type="ECO:0000313" key="1">
    <source>
        <dbReference type="EMBL" id="KAK3244519.1"/>
    </source>
</evidence>
<comment type="caution">
    <text evidence="1">The sequence shown here is derived from an EMBL/GenBank/DDBJ whole genome shotgun (WGS) entry which is preliminary data.</text>
</comment>
<accession>A0AAE0BYR1</accession>
<dbReference type="AlphaFoldDB" id="A0AAE0BYR1"/>
<protein>
    <submittedName>
        <fullName evidence="1">Uncharacterized protein</fullName>
    </submittedName>
</protein>
<dbReference type="EMBL" id="LGRX02031772">
    <property type="protein sequence ID" value="KAK3244519.1"/>
    <property type="molecule type" value="Genomic_DNA"/>
</dbReference>
<name>A0AAE0BYR1_9CHLO</name>
<keyword evidence="2" id="KW-1185">Reference proteome</keyword>
<sequence>MNISHDRNDLSIQRKDKAVNLEPSTTRFKIHSCIIQRLNLDWKQEFVKILHFRSLRSVEVNEVTFFDIYVRVRAEKDGFDAHGRRRFEWKVRSTSIPEASAGLPHTES</sequence>
<gene>
    <name evidence="1" type="ORF">CYMTET_45868</name>
</gene>
<reference evidence="1 2" key="1">
    <citation type="journal article" date="2015" name="Genome Biol. Evol.">
        <title>Comparative Genomics of a Bacterivorous Green Alga Reveals Evolutionary Causalities and Consequences of Phago-Mixotrophic Mode of Nutrition.</title>
        <authorList>
            <person name="Burns J.A."/>
            <person name="Paasch A."/>
            <person name="Narechania A."/>
            <person name="Kim E."/>
        </authorList>
    </citation>
    <scope>NUCLEOTIDE SEQUENCE [LARGE SCALE GENOMIC DNA]</scope>
    <source>
        <strain evidence="1 2">PLY_AMNH</strain>
    </source>
</reference>
<evidence type="ECO:0000313" key="2">
    <source>
        <dbReference type="Proteomes" id="UP001190700"/>
    </source>
</evidence>
<proteinExistence type="predicted"/>
<organism evidence="1 2">
    <name type="scientific">Cymbomonas tetramitiformis</name>
    <dbReference type="NCBI Taxonomy" id="36881"/>
    <lineage>
        <taxon>Eukaryota</taxon>
        <taxon>Viridiplantae</taxon>
        <taxon>Chlorophyta</taxon>
        <taxon>Pyramimonadophyceae</taxon>
        <taxon>Pyramimonadales</taxon>
        <taxon>Pyramimonadaceae</taxon>
        <taxon>Cymbomonas</taxon>
    </lineage>
</organism>
<dbReference type="Proteomes" id="UP001190700">
    <property type="component" value="Unassembled WGS sequence"/>
</dbReference>